<comment type="caution">
    <text evidence="2">The sequence shown here is derived from an EMBL/GenBank/DDBJ whole genome shotgun (WGS) entry which is preliminary data.</text>
</comment>
<evidence type="ECO:0000313" key="2">
    <source>
        <dbReference type="EMBL" id="KAF2730996.1"/>
    </source>
</evidence>
<protein>
    <submittedName>
        <fullName evidence="2">Uncharacterized protein</fullName>
    </submittedName>
</protein>
<keyword evidence="3" id="KW-1185">Reference proteome</keyword>
<feature type="compositionally biased region" description="Low complexity" evidence="1">
    <location>
        <begin position="84"/>
        <end position="96"/>
    </location>
</feature>
<evidence type="ECO:0000313" key="3">
    <source>
        <dbReference type="Proteomes" id="UP000799444"/>
    </source>
</evidence>
<organism evidence="2 3">
    <name type="scientific">Polyplosphaeria fusca</name>
    <dbReference type="NCBI Taxonomy" id="682080"/>
    <lineage>
        <taxon>Eukaryota</taxon>
        <taxon>Fungi</taxon>
        <taxon>Dikarya</taxon>
        <taxon>Ascomycota</taxon>
        <taxon>Pezizomycotina</taxon>
        <taxon>Dothideomycetes</taxon>
        <taxon>Pleosporomycetidae</taxon>
        <taxon>Pleosporales</taxon>
        <taxon>Tetraplosphaeriaceae</taxon>
        <taxon>Polyplosphaeria</taxon>
    </lineage>
</organism>
<feature type="region of interest" description="Disordered" evidence="1">
    <location>
        <begin position="33"/>
        <end position="151"/>
    </location>
</feature>
<accession>A0A9P4UZD4</accession>
<proteinExistence type="predicted"/>
<dbReference type="EMBL" id="ML996205">
    <property type="protein sequence ID" value="KAF2730996.1"/>
    <property type="molecule type" value="Genomic_DNA"/>
</dbReference>
<sequence length="151" mass="16165">GLWHGCNLTTIACSLHSHLSVRVTACALFNTKTPMPWERSTGPPKPSESQNPTHALDPSPFPNQKKSHIQTPEDAGQPHSAPKTAPTNPNPNTTYPNTPPPTSTLAPAPLSLSSGHQIDAPTESPLSFTFSHTQSDTPFGVNPSLVTLQYR</sequence>
<dbReference type="AlphaFoldDB" id="A0A9P4UZD4"/>
<gene>
    <name evidence="2" type="ORF">EJ04DRAFT_584506</name>
</gene>
<dbReference type="Proteomes" id="UP000799444">
    <property type="component" value="Unassembled WGS sequence"/>
</dbReference>
<feature type="compositionally biased region" description="Polar residues" evidence="1">
    <location>
        <begin position="124"/>
        <end position="137"/>
    </location>
</feature>
<evidence type="ECO:0000256" key="1">
    <source>
        <dbReference type="SAM" id="MobiDB-lite"/>
    </source>
</evidence>
<reference evidence="2" key="1">
    <citation type="journal article" date="2020" name="Stud. Mycol.">
        <title>101 Dothideomycetes genomes: a test case for predicting lifestyles and emergence of pathogens.</title>
        <authorList>
            <person name="Haridas S."/>
            <person name="Albert R."/>
            <person name="Binder M."/>
            <person name="Bloem J."/>
            <person name="Labutti K."/>
            <person name="Salamov A."/>
            <person name="Andreopoulos B."/>
            <person name="Baker S."/>
            <person name="Barry K."/>
            <person name="Bills G."/>
            <person name="Bluhm B."/>
            <person name="Cannon C."/>
            <person name="Castanera R."/>
            <person name="Culley D."/>
            <person name="Daum C."/>
            <person name="Ezra D."/>
            <person name="Gonzalez J."/>
            <person name="Henrissat B."/>
            <person name="Kuo A."/>
            <person name="Liang C."/>
            <person name="Lipzen A."/>
            <person name="Lutzoni F."/>
            <person name="Magnuson J."/>
            <person name="Mondo S."/>
            <person name="Nolan M."/>
            <person name="Ohm R."/>
            <person name="Pangilinan J."/>
            <person name="Park H.-J."/>
            <person name="Ramirez L."/>
            <person name="Alfaro M."/>
            <person name="Sun H."/>
            <person name="Tritt A."/>
            <person name="Yoshinaga Y."/>
            <person name="Zwiers L.-H."/>
            <person name="Turgeon B."/>
            <person name="Goodwin S."/>
            <person name="Spatafora J."/>
            <person name="Crous P."/>
            <person name="Grigoriev I."/>
        </authorList>
    </citation>
    <scope>NUCLEOTIDE SEQUENCE</scope>
    <source>
        <strain evidence="2">CBS 125425</strain>
    </source>
</reference>
<feature type="non-terminal residue" evidence="2">
    <location>
        <position position="1"/>
    </location>
</feature>
<name>A0A9P4UZD4_9PLEO</name>
<feature type="compositionally biased region" description="Low complexity" evidence="1">
    <location>
        <begin position="103"/>
        <end position="114"/>
    </location>
</feature>